<dbReference type="Pfam" id="PF13458">
    <property type="entry name" value="Peripla_BP_6"/>
    <property type="match status" value="1"/>
</dbReference>
<dbReference type="SUPFAM" id="SSF53822">
    <property type="entry name" value="Periplasmic binding protein-like I"/>
    <property type="match status" value="1"/>
</dbReference>
<proteinExistence type="inferred from homology"/>
<dbReference type="InterPro" id="IPR028081">
    <property type="entry name" value="Leu-bd"/>
</dbReference>
<dbReference type="PROSITE" id="PS51257">
    <property type="entry name" value="PROKAR_LIPOPROTEIN"/>
    <property type="match status" value="1"/>
</dbReference>
<dbReference type="InterPro" id="IPR028082">
    <property type="entry name" value="Peripla_BP_I"/>
</dbReference>
<sequence length="390" mass="41156">MKNTKKFILTMIAVMAMVVLAACGGNSSSSSDNDNGNNNGGGSGETVSANIGVVSFMTGSGAAYGEAITNGLKLAQEELNEAGDVNIELLIEDSAGEADQALSAAQKLMNSEDIVGLIGPTLSTEFEVVAPVADQNGIPILGTSVTAEGIPQIGDYVFRDSIPETLAIPASVEKAADEVDAKTVALLYGNDDVFTKAGYDAMKAAAEELDLEVVTTETFQQGQSDYKAQLSKIKQADPDLVLASALYNEGAVLMKQARSMGIDVPFVGGNGFNSPQVIEIAGDDADGLVVATPWFTDSDDERVQAFVEKYTEEFGKAPDQFAAQAYDGLYIMADALKRAGDADSEKLREALLETQDFEGILGTMSFDEEGDIVMDPIVLTIKDGKFVEME</sequence>
<dbReference type="CDD" id="cd06348">
    <property type="entry name" value="PBP1_ABC_HAAT-like"/>
    <property type="match status" value="1"/>
</dbReference>
<evidence type="ECO:0000313" key="8">
    <source>
        <dbReference type="Proteomes" id="UP000823937"/>
    </source>
</evidence>
<evidence type="ECO:0000256" key="4">
    <source>
        <dbReference type="ARBA" id="ARBA00022970"/>
    </source>
</evidence>
<evidence type="ECO:0000256" key="1">
    <source>
        <dbReference type="ARBA" id="ARBA00010062"/>
    </source>
</evidence>
<evidence type="ECO:0000256" key="3">
    <source>
        <dbReference type="ARBA" id="ARBA00022729"/>
    </source>
</evidence>
<evidence type="ECO:0000256" key="2">
    <source>
        <dbReference type="ARBA" id="ARBA00022448"/>
    </source>
</evidence>
<reference evidence="7" key="2">
    <citation type="submission" date="2021-04" db="EMBL/GenBank/DDBJ databases">
        <authorList>
            <person name="Gilroy R."/>
        </authorList>
    </citation>
    <scope>NUCLEOTIDE SEQUENCE</scope>
    <source>
        <strain evidence="7">CHK169-2315</strain>
    </source>
</reference>
<comment type="similarity">
    <text evidence="1">Belongs to the leucine-binding protein family.</text>
</comment>
<dbReference type="GO" id="GO:0006865">
    <property type="term" value="P:amino acid transport"/>
    <property type="evidence" value="ECO:0007669"/>
    <property type="project" value="UniProtKB-KW"/>
</dbReference>
<feature type="domain" description="Leucine-binding protein" evidence="6">
    <location>
        <begin position="50"/>
        <end position="376"/>
    </location>
</feature>
<dbReference type="PRINTS" id="PR00337">
    <property type="entry name" value="LEUILEVALBP"/>
</dbReference>
<keyword evidence="3 5" id="KW-0732">Signal</keyword>
<reference evidence="7" key="1">
    <citation type="journal article" date="2021" name="PeerJ">
        <title>Extensive microbial diversity within the chicken gut microbiome revealed by metagenomics and culture.</title>
        <authorList>
            <person name="Gilroy R."/>
            <person name="Ravi A."/>
            <person name="Getino M."/>
            <person name="Pursley I."/>
            <person name="Horton D.L."/>
            <person name="Alikhan N.F."/>
            <person name="Baker D."/>
            <person name="Gharbi K."/>
            <person name="Hall N."/>
            <person name="Watson M."/>
            <person name="Adriaenssens E.M."/>
            <person name="Foster-Nyarko E."/>
            <person name="Jarju S."/>
            <person name="Secka A."/>
            <person name="Antonio M."/>
            <person name="Oren A."/>
            <person name="Chaudhuri R.R."/>
            <person name="La Ragione R."/>
            <person name="Hildebrand F."/>
            <person name="Pallen M.J."/>
        </authorList>
    </citation>
    <scope>NUCLEOTIDE SEQUENCE</scope>
    <source>
        <strain evidence="7">CHK169-2315</strain>
    </source>
</reference>
<dbReference type="AlphaFoldDB" id="A0A9D1TKG0"/>
<dbReference type="PANTHER" id="PTHR30483">
    <property type="entry name" value="LEUCINE-SPECIFIC-BINDING PROTEIN"/>
    <property type="match status" value="1"/>
</dbReference>
<keyword evidence="4" id="KW-0029">Amino-acid transport</keyword>
<protein>
    <submittedName>
        <fullName evidence="7">ABC transporter substrate-binding protein</fullName>
    </submittedName>
</protein>
<keyword evidence="2" id="KW-0813">Transport</keyword>
<organism evidence="7 8">
    <name type="scientific">Candidatus Pseudogracilibacillus intestinigallinarum</name>
    <dbReference type="NCBI Taxonomy" id="2838742"/>
    <lineage>
        <taxon>Bacteria</taxon>
        <taxon>Bacillati</taxon>
        <taxon>Bacillota</taxon>
        <taxon>Bacilli</taxon>
        <taxon>Bacillales</taxon>
        <taxon>Bacillaceae</taxon>
        <taxon>Pseudogracilibacillus</taxon>
    </lineage>
</organism>
<dbReference type="Gene3D" id="3.40.50.2300">
    <property type="match status" value="2"/>
</dbReference>
<evidence type="ECO:0000256" key="5">
    <source>
        <dbReference type="SAM" id="SignalP"/>
    </source>
</evidence>
<dbReference type="EMBL" id="DXHX01000098">
    <property type="protein sequence ID" value="HIV74698.1"/>
    <property type="molecule type" value="Genomic_DNA"/>
</dbReference>
<accession>A0A9D1TKG0</accession>
<dbReference type="InterPro" id="IPR000709">
    <property type="entry name" value="Leu_Ile_Val-bd"/>
</dbReference>
<name>A0A9D1TKG0_9BACI</name>
<dbReference type="InterPro" id="IPR051010">
    <property type="entry name" value="BCAA_transport"/>
</dbReference>
<dbReference type="PANTHER" id="PTHR30483:SF6">
    <property type="entry name" value="PERIPLASMIC BINDING PROTEIN OF ABC TRANSPORTER FOR NATURAL AMINO ACIDS"/>
    <property type="match status" value="1"/>
</dbReference>
<evidence type="ECO:0000313" key="7">
    <source>
        <dbReference type="EMBL" id="HIV74698.1"/>
    </source>
</evidence>
<dbReference type="Proteomes" id="UP000823937">
    <property type="component" value="Unassembled WGS sequence"/>
</dbReference>
<gene>
    <name evidence="7" type="ORF">H9895_06445</name>
</gene>
<evidence type="ECO:0000259" key="6">
    <source>
        <dbReference type="Pfam" id="PF13458"/>
    </source>
</evidence>
<feature type="chain" id="PRO_5039568274" evidence="5">
    <location>
        <begin position="22"/>
        <end position="390"/>
    </location>
</feature>
<comment type="caution">
    <text evidence="7">The sequence shown here is derived from an EMBL/GenBank/DDBJ whole genome shotgun (WGS) entry which is preliminary data.</text>
</comment>
<feature type="signal peptide" evidence="5">
    <location>
        <begin position="1"/>
        <end position="21"/>
    </location>
</feature>